<dbReference type="EC" id="3.1.1.1" evidence="4"/>
<sequence>MTLDPQAEAFIASMSAVERPAWQDVGPEAAREAFTGMGQIFGIGPPVHRVENLVIPENIRVRLYRPSDRPDLPAILWFHGGGWVMGDLDTHDAMCRRLTVAADAVVISVDYPLAPEHRFPSAAESCFAALQYFSDHASDHGLDVTRLFVGGDSAGGHLAASVSAVARRRGGPLVCGQILVYPVVSPNFDTKSYLRCAEGYGLTRADMRWFWDCYVDAIQNDDTWPIDLLQMDVAGMPPTFLITAQYDVLCDEGTNLASAMESADVDVTHSHFMGTLHGFVHFAACFDNHQQAIDEIGEFVRQRCP</sequence>
<proteinExistence type="inferred from homology"/>
<dbReference type="OrthoDB" id="9815425at2"/>
<dbReference type="InterPro" id="IPR013094">
    <property type="entry name" value="AB_hydrolase_3"/>
</dbReference>
<dbReference type="Pfam" id="PF07859">
    <property type="entry name" value="Abhydrolase_3"/>
    <property type="match status" value="1"/>
</dbReference>
<dbReference type="PANTHER" id="PTHR48081:SF8">
    <property type="entry name" value="ALPHA_BETA HYDROLASE FOLD-3 DOMAIN-CONTAINING PROTEIN-RELATED"/>
    <property type="match status" value="1"/>
</dbReference>
<evidence type="ECO:0000256" key="1">
    <source>
        <dbReference type="ARBA" id="ARBA00010515"/>
    </source>
</evidence>
<dbReference type="Gene3D" id="3.40.50.1820">
    <property type="entry name" value="alpha/beta hydrolase"/>
    <property type="match status" value="1"/>
</dbReference>
<evidence type="ECO:0000313" key="4">
    <source>
        <dbReference type="EMBL" id="TWU59696.1"/>
    </source>
</evidence>
<dbReference type="PANTHER" id="PTHR48081">
    <property type="entry name" value="AB HYDROLASE SUPERFAMILY PROTEIN C4A8.06C"/>
    <property type="match status" value="1"/>
</dbReference>
<dbReference type="AlphaFoldDB" id="A0A5C6FJ30"/>
<dbReference type="Proteomes" id="UP000316476">
    <property type="component" value="Unassembled WGS sequence"/>
</dbReference>
<keyword evidence="2 4" id="KW-0378">Hydrolase</keyword>
<gene>
    <name evidence="4" type="primary">nlhH_5</name>
    <name evidence="4" type="ORF">V7x_54700</name>
</gene>
<dbReference type="RefSeq" id="WP_146416488.1">
    <property type="nucleotide sequence ID" value="NZ_SJPZ01000004.1"/>
</dbReference>
<comment type="similarity">
    <text evidence="1">Belongs to the 'GDXG' lipolytic enzyme family.</text>
</comment>
<dbReference type="InterPro" id="IPR002168">
    <property type="entry name" value="Lipase_GDXG_HIS_AS"/>
</dbReference>
<protein>
    <submittedName>
        <fullName evidence="4">Carboxylesterase NlhH</fullName>
        <ecNumber evidence="4">3.1.1.1</ecNumber>
    </submittedName>
</protein>
<dbReference type="GO" id="GO:0106435">
    <property type="term" value="F:carboxylesterase activity"/>
    <property type="evidence" value="ECO:0007669"/>
    <property type="project" value="UniProtKB-EC"/>
</dbReference>
<dbReference type="InterPro" id="IPR050300">
    <property type="entry name" value="GDXG_lipolytic_enzyme"/>
</dbReference>
<dbReference type="InterPro" id="IPR029058">
    <property type="entry name" value="AB_hydrolase_fold"/>
</dbReference>
<comment type="caution">
    <text evidence="4">The sequence shown here is derived from an EMBL/GenBank/DDBJ whole genome shotgun (WGS) entry which is preliminary data.</text>
</comment>
<organism evidence="4 5">
    <name type="scientific">Crateriforma conspicua</name>
    <dbReference type="NCBI Taxonomy" id="2527996"/>
    <lineage>
        <taxon>Bacteria</taxon>
        <taxon>Pseudomonadati</taxon>
        <taxon>Planctomycetota</taxon>
        <taxon>Planctomycetia</taxon>
        <taxon>Planctomycetales</taxon>
        <taxon>Planctomycetaceae</taxon>
        <taxon>Crateriforma</taxon>
    </lineage>
</organism>
<evidence type="ECO:0000313" key="5">
    <source>
        <dbReference type="Proteomes" id="UP000316476"/>
    </source>
</evidence>
<dbReference type="EMBL" id="SJPZ01000004">
    <property type="protein sequence ID" value="TWU59696.1"/>
    <property type="molecule type" value="Genomic_DNA"/>
</dbReference>
<accession>A0A5C6FJ30</accession>
<feature type="domain" description="Alpha/beta hydrolase fold-3" evidence="3">
    <location>
        <begin position="75"/>
        <end position="280"/>
    </location>
</feature>
<dbReference type="PROSITE" id="PS01173">
    <property type="entry name" value="LIPASE_GDXG_HIS"/>
    <property type="match status" value="1"/>
</dbReference>
<dbReference type="SUPFAM" id="SSF53474">
    <property type="entry name" value="alpha/beta-Hydrolases"/>
    <property type="match status" value="1"/>
</dbReference>
<evidence type="ECO:0000259" key="3">
    <source>
        <dbReference type="Pfam" id="PF07859"/>
    </source>
</evidence>
<reference evidence="4 5" key="1">
    <citation type="submission" date="2019-02" db="EMBL/GenBank/DDBJ databases">
        <title>Deep-cultivation of Planctomycetes and their phenomic and genomic characterization uncovers novel biology.</title>
        <authorList>
            <person name="Wiegand S."/>
            <person name="Jogler M."/>
            <person name="Boedeker C."/>
            <person name="Pinto D."/>
            <person name="Vollmers J."/>
            <person name="Rivas-Marin E."/>
            <person name="Kohn T."/>
            <person name="Peeters S.H."/>
            <person name="Heuer A."/>
            <person name="Rast P."/>
            <person name="Oberbeckmann S."/>
            <person name="Bunk B."/>
            <person name="Jeske O."/>
            <person name="Meyerdierks A."/>
            <person name="Storesund J.E."/>
            <person name="Kallscheuer N."/>
            <person name="Luecker S."/>
            <person name="Lage O.M."/>
            <person name="Pohl T."/>
            <person name="Merkel B.J."/>
            <person name="Hornburger P."/>
            <person name="Mueller R.-W."/>
            <person name="Bruemmer F."/>
            <person name="Labrenz M."/>
            <person name="Spormann A.M."/>
            <person name="Op Den Camp H."/>
            <person name="Overmann J."/>
            <person name="Amann R."/>
            <person name="Jetten M.S.M."/>
            <person name="Mascher T."/>
            <person name="Medema M.H."/>
            <person name="Devos D.P."/>
            <person name="Kaster A.-K."/>
            <person name="Ovreas L."/>
            <person name="Rohde M."/>
            <person name="Galperin M.Y."/>
            <person name="Jogler C."/>
        </authorList>
    </citation>
    <scope>NUCLEOTIDE SEQUENCE [LARGE SCALE GENOMIC DNA]</scope>
    <source>
        <strain evidence="4 5">V7</strain>
    </source>
</reference>
<name>A0A5C6FJ30_9PLAN</name>
<evidence type="ECO:0000256" key="2">
    <source>
        <dbReference type="ARBA" id="ARBA00022801"/>
    </source>
</evidence>